<name>A0A1H7Y4X3_9BACT</name>
<sequence length="82" mass="9386">MDTRETIPTGGSFYPLVAELFQQQKKAAILYDDNGVTRANGMIESIFDRDGRQWIRLDDQTEIRIDKLYAVNGTFSSDYSEC</sequence>
<accession>A0A1H7Y4X3</accession>
<gene>
    <name evidence="1" type="ORF">SAMN04488505_104320</name>
</gene>
<keyword evidence="2" id="KW-1185">Reference proteome</keyword>
<proteinExistence type="predicted"/>
<evidence type="ECO:0000313" key="1">
    <source>
        <dbReference type="EMBL" id="SEM41180.1"/>
    </source>
</evidence>
<reference evidence="1 2" key="1">
    <citation type="submission" date="2016-10" db="EMBL/GenBank/DDBJ databases">
        <authorList>
            <person name="de Groot N.N."/>
        </authorList>
    </citation>
    <scope>NUCLEOTIDE SEQUENCE [LARGE SCALE GENOMIC DNA]</scope>
    <source>
        <strain evidence="1 2">DSM 21039</strain>
    </source>
</reference>
<protein>
    <submittedName>
        <fullName evidence="1">Uncharacterized protein</fullName>
    </submittedName>
</protein>
<dbReference type="Proteomes" id="UP000198984">
    <property type="component" value="Unassembled WGS sequence"/>
</dbReference>
<dbReference type="OrthoDB" id="674025at2"/>
<dbReference type="RefSeq" id="WP_089915165.1">
    <property type="nucleotide sequence ID" value="NZ_FOBB01000004.1"/>
</dbReference>
<dbReference type="AlphaFoldDB" id="A0A1H7Y4X3"/>
<evidence type="ECO:0000313" key="2">
    <source>
        <dbReference type="Proteomes" id="UP000198984"/>
    </source>
</evidence>
<dbReference type="STRING" id="573321.SAMN04488505_104320"/>
<dbReference type="EMBL" id="FOBB01000004">
    <property type="protein sequence ID" value="SEM41180.1"/>
    <property type="molecule type" value="Genomic_DNA"/>
</dbReference>
<organism evidence="1 2">
    <name type="scientific">Chitinophaga rupis</name>
    <dbReference type="NCBI Taxonomy" id="573321"/>
    <lineage>
        <taxon>Bacteria</taxon>
        <taxon>Pseudomonadati</taxon>
        <taxon>Bacteroidota</taxon>
        <taxon>Chitinophagia</taxon>
        <taxon>Chitinophagales</taxon>
        <taxon>Chitinophagaceae</taxon>
        <taxon>Chitinophaga</taxon>
    </lineage>
</organism>